<feature type="compositionally biased region" description="Basic and acidic residues" evidence="2">
    <location>
        <begin position="54"/>
        <end position="97"/>
    </location>
</feature>
<proteinExistence type="predicted"/>
<sequence length="372" mass="42439">MARSNANGGSPRRKQRPTPLQLHQQQHRRLADPLRVSLPPAPPRRSGQRGAYMDWDRPSHDLVRRSPELNSQSERRRDDGRSREQNNQHDSVRDRGRNGFLQQQLLPPLPPPPVHELTGYERERRRGDERSLSVGPRELKSLRDNTSIRPLGQATPLNRAHIHEENRAVELTRLNAVVVQRNNTIAEAQYQNEQLKEEISRLKMAAARRLDNPPSSELRKALLQKNMEFEKMREALGSRTEMAVALHDICNRQHEFLRAIGGSIYAADAAQQRQFDAWVKSNELYMAHVKSQIAFETDWEDMVRRANAEALKEIGRAAQQAAQHMAGQIGQHAAQRSGPQHAQYNIKHAVEQLIQEATEKLDDKPKNSTPAG</sequence>
<dbReference type="OrthoDB" id="3945532at2759"/>
<keyword evidence="4" id="KW-1185">Reference proteome</keyword>
<protein>
    <submittedName>
        <fullName evidence="3">Viral a-type inclusion protein</fullName>
    </submittedName>
</protein>
<dbReference type="AlphaFoldDB" id="A0A1J9RA40"/>
<reference evidence="3 4" key="1">
    <citation type="submission" date="2016-10" db="EMBL/GenBank/DDBJ databases">
        <title>Proteomics and genomics reveal pathogen-plant mechanisms compatible with a hemibiotrophic lifestyle of Diplodia corticola.</title>
        <authorList>
            <person name="Fernandes I."/>
            <person name="De Jonge R."/>
            <person name="Van De Peer Y."/>
            <person name="Devreese B."/>
            <person name="Alves A."/>
            <person name="Esteves A.C."/>
        </authorList>
    </citation>
    <scope>NUCLEOTIDE SEQUENCE [LARGE SCALE GENOMIC DNA]</scope>
    <source>
        <strain evidence="3 4">CBS 112549</strain>
    </source>
</reference>
<feature type="coiled-coil region" evidence="1">
    <location>
        <begin position="178"/>
        <end position="212"/>
    </location>
</feature>
<dbReference type="RefSeq" id="XP_020133547.1">
    <property type="nucleotide sequence ID" value="XM_020278756.1"/>
</dbReference>
<dbReference type="Proteomes" id="UP000183809">
    <property type="component" value="Unassembled WGS sequence"/>
</dbReference>
<evidence type="ECO:0000313" key="4">
    <source>
        <dbReference type="Proteomes" id="UP000183809"/>
    </source>
</evidence>
<comment type="caution">
    <text evidence="3">The sequence shown here is derived from an EMBL/GenBank/DDBJ whole genome shotgun (WGS) entry which is preliminary data.</text>
</comment>
<feature type="region of interest" description="Disordered" evidence="2">
    <location>
        <begin position="1"/>
        <end position="141"/>
    </location>
</feature>
<evidence type="ECO:0000313" key="3">
    <source>
        <dbReference type="EMBL" id="OJD37408.1"/>
    </source>
</evidence>
<feature type="compositionally biased region" description="Basic and acidic residues" evidence="2">
    <location>
        <begin position="118"/>
        <end position="141"/>
    </location>
</feature>
<evidence type="ECO:0000256" key="1">
    <source>
        <dbReference type="SAM" id="Coils"/>
    </source>
</evidence>
<gene>
    <name evidence="3" type="ORF">BKCO1_700094</name>
</gene>
<organism evidence="3 4">
    <name type="scientific">Diplodia corticola</name>
    <dbReference type="NCBI Taxonomy" id="236234"/>
    <lineage>
        <taxon>Eukaryota</taxon>
        <taxon>Fungi</taxon>
        <taxon>Dikarya</taxon>
        <taxon>Ascomycota</taxon>
        <taxon>Pezizomycotina</taxon>
        <taxon>Dothideomycetes</taxon>
        <taxon>Dothideomycetes incertae sedis</taxon>
        <taxon>Botryosphaeriales</taxon>
        <taxon>Botryosphaeriaceae</taxon>
        <taxon>Diplodia</taxon>
    </lineage>
</organism>
<name>A0A1J9RA40_9PEZI</name>
<dbReference type="EMBL" id="MNUE01000007">
    <property type="protein sequence ID" value="OJD37408.1"/>
    <property type="molecule type" value="Genomic_DNA"/>
</dbReference>
<dbReference type="GeneID" id="31019017"/>
<accession>A0A1J9RA40</accession>
<evidence type="ECO:0000256" key="2">
    <source>
        <dbReference type="SAM" id="MobiDB-lite"/>
    </source>
</evidence>
<keyword evidence="1" id="KW-0175">Coiled coil</keyword>